<feature type="compositionally biased region" description="Low complexity" evidence="1">
    <location>
        <begin position="207"/>
        <end position="252"/>
    </location>
</feature>
<accession>V9FUH6</accession>
<dbReference type="HOGENOM" id="CLU_845881_0_0_1"/>
<keyword evidence="3" id="KW-1185">Reference proteome</keyword>
<feature type="region of interest" description="Disordered" evidence="1">
    <location>
        <begin position="181"/>
        <end position="258"/>
    </location>
</feature>
<protein>
    <submittedName>
        <fullName evidence="2">Uncharacterized protein</fullName>
    </submittedName>
</protein>
<evidence type="ECO:0000313" key="2">
    <source>
        <dbReference type="EMBL" id="ETI54393.1"/>
    </source>
</evidence>
<evidence type="ECO:0000313" key="3">
    <source>
        <dbReference type="Proteomes" id="UP000018721"/>
    </source>
</evidence>
<feature type="compositionally biased region" description="Low complexity" evidence="1">
    <location>
        <begin position="181"/>
        <end position="200"/>
    </location>
</feature>
<feature type="compositionally biased region" description="Polar residues" evidence="1">
    <location>
        <begin position="39"/>
        <end position="52"/>
    </location>
</feature>
<comment type="caution">
    <text evidence="2">The sequence shown here is derived from an EMBL/GenBank/DDBJ whole genome shotgun (WGS) entry which is preliminary data.</text>
</comment>
<feature type="compositionally biased region" description="Low complexity" evidence="1">
    <location>
        <begin position="64"/>
        <end position="89"/>
    </location>
</feature>
<organism evidence="2 3">
    <name type="scientific">Phytophthora nicotianae P1569</name>
    <dbReference type="NCBI Taxonomy" id="1317065"/>
    <lineage>
        <taxon>Eukaryota</taxon>
        <taxon>Sar</taxon>
        <taxon>Stramenopiles</taxon>
        <taxon>Oomycota</taxon>
        <taxon>Peronosporomycetes</taxon>
        <taxon>Peronosporales</taxon>
        <taxon>Peronosporaceae</taxon>
        <taxon>Phytophthora</taxon>
    </lineage>
</organism>
<evidence type="ECO:0000256" key="1">
    <source>
        <dbReference type="SAM" id="MobiDB-lite"/>
    </source>
</evidence>
<name>V9FUH6_PHYNI</name>
<dbReference type="AlphaFoldDB" id="V9FUH6"/>
<gene>
    <name evidence="2" type="ORF">F443_02777</name>
</gene>
<dbReference type="EMBL" id="ANIZ01000500">
    <property type="protein sequence ID" value="ETI54393.1"/>
    <property type="molecule type" value="Genomic_DNA"/>
</dbReference>
<sequence length="329" mass="33719">MMITMVALYAASNPIAAETTRDLLSFSNINEERVASKTVTKTNALASSSGPNSGVYKGNSDITSGSGSSSFLATTKPTKAMKAQATKTSATKKKKTFVPADGSSRDASGSEERLSESSVDGSGSKNLLSSSGSGLSELFDMSGLGLDSLSGSELDALFNSLGGSGLGDLFGSFDDVLPYPSESDSGSDGFSSMAKLSTKTTSEESSKATTSGSSGEGSELNDLLLSSSSSESASDSAASSASKPSSTPTNSPDDGEGCPTGFFGHLGSWWRNTFGGGDKCALNNRRLRLTLVALSAAIKLYQGGGVECWAVHRGEVRADQNASYVDLHQ</sequence>
<feature type="region of interest" description="Disordered" evidence="1">
    <location>
        <begin position="39"/>
        <end position="128"/>
    </location>
</feature>
<reference evidence="2 3" key="1">
    <citation type="submission" date="2013-11" db="EMBL/GenBank/DDBJ databases">
        <title>The Genome Sequence of Phytophthora parasitica P1569.</title>
        <authorList>
            <consortium name="The Broad Institute Genomics Platform"/>
            <person name="Russ C."/>
            <person name="Tyler B."/>
            <person name="Panabieres F."/>
            <person name="Shan W."/>
            <person name="Tripathy S."/>
            <person name="Grunwald N."/>
            <person name="Machado M."/>
            <person name="Johnson C.S."/>
            <person name="Arredondo F."/>
            <person name="Hong C."/>
            <person name="Coffey M."/>
            <person name="Young S.K."/>
            <person name="Zeng Q."/>
            <person name="Gargeya S."/>
            <person name="Fitzgerald M."/>
            <person name="Abouelleil A."/>
            <person name="Alvarado L."/>
            <person name="Chapman S.B."/>
            <person name="Gainer-Dewar J."/>
            <person name="Goldberg J."/>
            <person name="Griggs A."/>
            <person name="Gujja S."/>
            <person name="Hansen M."/>
            <person name="Howarth C."/>
            <person name="Imamovic A."/>
            <person name="Ireland A."/>
            <person name="Larimer J."/>
            <person name="McCowan C."/>
            <person name="Murphy C."/>
            <person name="Pearson M."/>
            <person name="Poon T.W."/>
            <person name="Priest M."/>
            <person name="Roberts A."/>
            <person name="Saif S."/>
            <person name="Shea T."/>
            <person name="Sykes S."/>
            <person name="Wortman J."/>
            <person name="Nusbaum C."/>
            <person name="Birren B."/>
        </authorList>
    </citation>
    <scope>NUCLEOTIDE SEQUENCE [LARGE SCALE GENOMIC DNA]</scope>
    <source>
        <strain evidence="2 3">P1569</strain>
    </source>
</reference>
<proteinExistence type="predicted"/>
<dbReference type="Proteomes" id="UP000018721">
    <property type="component" value="Unassembled WGS sequence"/>
</dbReference>